<dbReference type="PROSITE" id="PS01359">
    <property type="entry name" value="ZF_PHD_1"/>
    <property type="match status" value="1"/>
</dbReference>
<keyword evidence="8" id="KW-1185">Reference proteome</keyword>
<sequence length="640" mass="72021">MEDSGDDDGTNQFTQMTKTQLVDFLGARGLSTTGTKLALIGRAFVAWETGVTVKSSTETFQNQLKEDYKTTLKKFSIPDPVSLPPDSWSEKVTKWPPVDMGKIFMYLLSTSEYNRDYIGKYKTQKAYSYFASKFVGTILWAQVPDDCDRCFLTSEVTPSQSVRGDTHKQWILLRNTGEILTSMCSCTAGMCSTCNHVIAVLYKVEFAISNHLNSESCTETSCAWNKCTKKTVEPKRVEEMELRSDSAPKYSSSDTASESRKRRLTFDPRRDGENKKNPEEVVNFLEGLSTFAPKCALFSGMAAQLQTKSLEPISMPPTMLQAAEQCIAKNSGLDDKGLSEKFGESLVYTRDQCKLLEETTRQQGSSTTWHNHRKGRITGSNIKRVVRKIEELNRNVNAATTSLTHHLLSGGPDLSHIPAIKWGRDSEESGLQEFEASMHSNHLNVTLRRAGLYVKSTHPYIGASPDAVLHCDCHGLSTVELKCPFKLKGKNIVDNYAQTDFLCKGENGDLELKRDHAYYYQVQTQLAVTGFTAGFFCVSSLDGKPFIIQVLRDDKLWEDIQQKLVVFFKGYISKHLLGLKEFLFCPTCDNLILEPRECQQEGDNSVCCDSCNLWHHWTCQDYSKDKDTFLCSFCTGDNME</sequence>
<keyword evidence="1" id="KW-0479">Metal-binding</keyword>
<dbReference type="RefSeq" id="XP_012944921.1">
    <property type="nucleotide sequence ID" value="XM_013089467.2"/>
</dbReference>
<evidence type="ECO:0000313" key="8">
    <source>
        <dbReference type="Proteomes" id="UP000694888"/>
    </source>
</evidence>
<dbReference type="InterPro" id="IPR011011">
    <property type="entry name" value="Znf_FYVE_PHD"/>
</dbReference>
<feature type="region of interest" description="Disordered" evidence="5">
    <location>
        <begin position="238"/>
        <end position="278"/>
    </location>
</feature>
<evidence type="ECO:0000256" key="1">
    <source>
        <dbReference type="ARBA" id="ARBA00022723"/>
    </source>
</evidence>
<dbReference type="InterPro" id="IPR011335">
    <property type="entry name" value="Restrct_endonuc-II-like"/>
</dbReference>
<gene>
    <name evidence="9" type="primary">LOC101856990</name>
</gene>
<dbReference type="PROSITE" id="PS50800">
    <property type="entry name" value="SAP"/>
    <property type="match status" value="1"/>
</dbReference>
<feature type="compositionally biased region" description="Basic and acidic residues" evidence="5">
    <location>
        <begin position="264"/>
        <end position="278"/>
    </location>
</feature>
<dbReference type="Pfam" id="PF09588">
    <property type="entry name" value="YqaJ"/>
    <property type="match status" value="1"/>
</dbReference>
<organism evidence="8 9">
    <name type="scientific">Aplysia californica</name>
    <name type="common">California sea hare</name>
    <dbReference type="NCBI Taxonomy" id="6500"/>
    <lineage>
        <taxon>Eukaryota</taxon>
        <taxon>Metazoa</taxon>
        <taxon>Spiralia</taxon>
        <taxon>Lophotrochozoa</taxon>
        <taxon>Mollusca</taxon>
        <taxon>Gastropoda</taxon>
        <taxon>Heterobranchia</taxon>
        <taxon>Euthyneura</taxon>
        <taxon>Tectipleura</taxon>
        <taxon>Aplysiida</taxon>
        <taxon>Aplysioidea</taxon>
        <taxon>Aplysiidae</taxon>
        <taxon>Aplysia</taxon>
    </lineage>
</organism>
<evidence type="ECO:0000256" key="3">
    <source>
        <dbReference type="ARBA" id="ARBA00022833"/>
    </source>
</evidence>
<reference evidence="9" key="1">
    <citation type="submission" date="2025-08" db="UniProtKB">
        <authorList>
            <consortium name="RefSeq"/>
        </authorList>
    </citation>
    <scope>IDENTIFICATION</scope>
</reference>
<dbReference type="SUPFAM" id="SSF52980">
    <property type="entry name" value="Restriction endonuclease-like"/>
    <property type="match status" value="1"/>
</dbReference>
<evidence type="ECO:0000259" key="7">
    <source>
        <dbReference type="PROSITE" id="PS50966"/>
    </source>
</evidence>
<evidence type="ECO:0000256" key="2">
    <source>
        <dbReference type="ARBA" id="ARBA00022771"/>
    </source>
</evidence>
<evidence type="ECO:0000256" key="5">
    <source>
        <dbReference type="SAM" id="MobiDB-lite"/>
    </source>
</evidence>
<keyword evidence="2 4" id="KW-0863">Zinc-finger</keyword>
<evidence type="ECO:0000256" key="4">
    <source>
        <dbReference type="PROSITE-ProRule" id="PRU00325"/>
    </source>
</evidence>
<dbReference type="PANTHER" id="PTHR47526:SF3">
    <property type="entry name" value="PHD-TYPE DOMAIN-CONTAINING PROTEIN"/>
    <property type="match status" value="1"/>
</dbReference>
<dbReference type="PANTHER" id="PTHR47526">
    <property type="entry name" value="ATP-DEPENDENT DNA HELICASE"/>
    <property type="match status" value="1"/>
</dbReference>
<keyword evidence="3" id="KW-0862">Zinc</keyword>
<dbReference type="CDD" id="cd22343">
    <property type="entry name" value="PDDEXK_lambda_exonuclease-like"/>
    <property type="match status" value="1"/>
</dbReference>
<protein>
    <submittedName>
        <fullName evidence="9">Uncharacterized protein LOC101856990</fullName>
    </submittedName>
</protein>
<accession>A0ABM1AC72</accession>
<dbReference type="InterPro" id="IPR019080">
    <property type="entry name" value="YqaJ_viral_recombinase"/>
</dbReference>
<dbReference type="Gene3D" id="3.90.320.10">
    <property type="match status" value="1"/>
</dbReference>
<dbReference type="InterPro" id="IPR019786">
    <property type="entry name" value="Zinc_finger_PHD-type_CS"/>
</dbReference>
<proteinExistence type="predicted"/>
<dbReference type="GeneID" id="101856990"/>
<dbReference type="InterPro" id="IPR003034">
    <property type="entry name" value="SAP_dom"/>
</dbReference>
<feature type="domain" description="SWIM-type" evidence="7">
    <location>
        <begin position="169"/>
        <end position="205"/>
    </location>
</feature>
<dbReference type="PROSITE" id="PS50966">
    <property type="entry name" value="ZF_SWIM"/>
    <property type="match status" value="1"/>
</dbReference>
<name>A0ABM1AC72_APLCA</name>
<evidence type="ECO:0000259" key="6">
    <source>
        <dbReference type="PROSITE" id="PS50800"/>
    </source>
</evidence>
<feature type="domain" description="SAP" evidence="6">
    <location>
        <begin position="13"/>
        <end position="47"/>
    </location>
</feature>
<dbReference type="Proteomes" id="UP000694888">
    <property type="component" value="Unplaced"/>
</dbReference>
<dbReference type="SUPFAM" id="SSF57903">
    <property type="entry name" value="FYVE/PHD zinc finger"/>
    <property type="match status" value="1"/>
</dbReference>
<dbReference type="InterPro" id="IPR011604">
    <property type="entry name" value="PDDEXK-like_dom_sf"/>
</dbReference>
<evidence type="ECO:0000313" key="9">
    <source>
        <dbReference type="RefSeq" id="XP_012944921.1"/>
    </source>
</evidence>
<dbReference type="InterPro" id="IPR007527">
    <property type="entry name" value="Znf_SWIM"/>
</dbReference>